<protein>
    <recommendedName>
        <fullName evidence="15">Caspase 10</fullName>
    </recommendedName>
</protein>
<dbReference type="Pfam" id="PF01335">
    <property type="entry name" value="DED"/>
    <property type="match status" value="2"/>
</dbReference>
<organism evidence="13 14">
    <name type="scientific">Pipistrellus nathusii</name>
    <name type="common">Nathusius' pipistrelle</name>
    <dbReference type="NCBI Taxonomy" id="59473"/>
    <lineage>
        <taxon>Eukaryota</taxon>
        <taxon>Metazoa</taxon>
        <taxon>Chordata</taxon>
        <taxon>Craniata</taxon>
        <taxon>Vertebrata</taxon>
        <taxon>Euteleostomi</taxon>
        <taxon>Mammalia</taxon>
        <taxon>Eutheria</taxon>
        <taxon>Laurasiatheria</taxon>
        <taxon>Chiroptera</taxon>
        <taxon>Yangochiroptera</taxon>
        <taxon>Vespertilionidae</taxon>
        <taxon>Pipistrellus</taxon>
    </lineage>
</organism>
<dbReference type="PANTHER" id="PTHR48169:SF7">
    <property type="entry name" value="CASPASE 10"/>
    <property type="match status" value="1"/>
</dbReference>
<dbReference type="InterPro" id="IPR029030">
    <property type="entry name" value="Caspase-like_dom_sf"/>
</dbReference>
<feature type="coiled-coil region" evidence="9">
    <location>
        <begin position="179"/>
        <end position="206"/>
    </location>
</feature>
<dbReference type="SMART" id="SM00115">
    <property type="entry name" value="CASc"/>
    <property type="match status" value="1"/>
</dbReference>
<dbReference type="InterPro" id="IPR015917">
    <property type="entry name" value="Pept_C14A"/>
</dbReference>
<dbReference type="PROSITE" id="PS01122">
    <property type="entry name" value="CASPASE_CYS"/>
    <property type="match status" value="1"/>
</dbReference>
<dbReference type="InterPro" id="IPR002138">
    <property type="entry name" value="Pept_C14_p10"/>
</dbReference>
<evidence type="ECO:0000256" key="6">
    <source>
        <dbReference type="ARBA" id="ARBA00022807"/>
    </source>
</evidence>
<dbReference type="PROSITE" id="PS50208">
    <property type="entry name" value="CASPASE_P20"/>
    <property type="match status" value="1"/>
</dbReference>
<accession>A0ABP0ACE8</accession>
<feature type="domain" description="Caspase family p20" evidence="12">
    <location>
        <begin position="268"/>
        <end position="391"/>
    </location>
</feature>
<dbReference type="Gene3D" id="3.40.50.1460">
    <property type="match status" value="1"/>
</dbReference>
<dbReference type="Pfam" id="PF00656">
    <property type="entry name" value="Peptidase_C14"/>
    <property type="match status" value="1"/>
</dbReference>
<evidence type="ECO:0000256" key="4">
    <source>
        <dbReference type="ARBA" id="ARBA00022737"/>
    </source>
</evidence>
<reference evidence="13" key="1">
    <citation type="submission" date="2023-12" db="EMBL/GenBank/DDBJ databases">
        <authorList>
            <person name="Brown T."/>
        </authorList>
    </citation>
    <scope>NUCLEOTIDE SEQUENCE</scope>
</reference>
<evidence type="ECO:0000256" key="3">
    <source>
        <dbReference type="ARBA" id="ARBA00022703"/>
    </source>
</evidence>
<evidence type="ECO:0000259" key="11">
    <source>
        <dbReference type="PROSITE" id="PS50207"/>
    </source>
</evidence>
<dbReference type="InterPro" id="IPR001875">
    <property type="entry name" value="DED_dom"/>
</dbReference>
<dbReference type="CDD" id="cd08814">
    <property type="entry name" value="DED_Caspase_10_r2"/>
    <property type="match status" value="1"/>
</dbReference>
<dbReference type="Proteomes" id="UP001314169">
    <property type="component" value="Chromosome 8"/>
</dbReference>
<dbReference type="PANTHER" id="PTHR48169">
    <property type="entry name" value="DED DOMAIN-CONTAINING PROTEIN"/>
    <property type="match status" value="1"/>
</dbReference>
<dbReference type="SMART" id="SM00031">
    <property type="entry name" value="DED"/>
    <property type="match status" value="2"/>
</dbReference>
<proteinExistence type="inferred from homology"/>
<evidence type="ECO:0000313" key="13">
    <source>
        <dbReference type="EMBL" id="CAK6448189.1"/>
    </source>
</evidence>
<dbReference type="InterPro" id="IPR035701">
    <property type="entry name" value="CASP10_DED2"/>
</dbReference>
<keyword evidence="7" id="KW-0865">Zymogen</keyword>
<keyword evidence="9" id="KW-0175">Coiled coil</keyword>
<evidence type="ECO:0000256" key="8">
    <source>
        <dbReference type="RuleBase" id="RU003971"/>
    </source>
</evidence>
<evidence type="ECO:0000256" key="5">
    <source>
        <dbReference type="ARBA" id="ARBA00022801"/>
    </source>
</evidence>
<dbReference type="PROSITE" id="PS50168">
    <property type="entry name" value="DED"/>
    <property type="match status" value="2"/>
</dbReference>
<dbReference type="InterPro" id="IPR001309">
    <property type="entry name" value="Pept_C14_p20"/>
</dbReference>
<dbReference type="InterPro" id="IPR011600">
    <property type="entry name" value="Pept_C14_caspase"/>
</dbReference>
<evidence type="ECO:0000256" key="7">
    <source>
        <dbReference type="ARBA" id="ARBA00023145"/>
    </source>
</evidence>
<dbReference type="InterPro" id="IPR033139">
    <property type="entry name" value="Caspase_cys_AS"/>
</dbReference>
<keyword evidence="4" id="KW-0677">Repeat</keyword>
<dbReference type="SUPFAM" id="SSF47986">
    <property type="entry name" value="DEATH domain"/>
    <property type="match status" value="2"/>
</dbReference>
<keyword evidence="6" id="KW-0788">Thiol protease</keyword>
<evidence type="ECO:0008006" key="15">
    <source>
        <dbReference type="Google" id="ProtNLM"/>
    </source>
</evidence>
<dbReference type="InterPro" id="IPR016129">
    <property type="entry name" value="Caspase_his_AS"/>
</dbReference>
<dbReference type="InterPro" id="IPR011029">
    <property type="entry name" value="DEATH-like_dom_sf"/>
</dbReference>
<evidence type="ECO:0000259" key="12">
    <source>
        <dbReference type="PROSITE" id="PS50208"/>
    </source>
</evidence>
<dbReference type="EMBL" id="OY882865">
    <property type="protein sequence ID" value="CAK6448189.1"/>
    <property type="molecule type" value="Genomic_DNA"/>
</dbReference>
<comment type="similarity">
    <text evidence="1 8">Belongs to the peptidase C14A family.</text>
</comment>
<evidence type="ECO:0000256" key="2">
    <source>
        <dbReference type="ARBA" id="ARBA00022670"/>
    </source>
</evidence>
<evidence type="ECO:0000256" key="1">
    <source>
        <dbReference type="ARBA" id="ARBA00010134"/>
    </source>
</evidence>
<dbReference type="PROSITE" id="PS50207">
    <property type="entry name" value="CASPASE_P10"/>
    <property type="match status" value="1"/>
</dbReference>
<evidence type="ECO:0000256" key="9">
    <source>
        <dbReference type="SAM" id="Coils"/>
    </source>
</evidence>
<dbReference type="PROSITE" id="PS01121">
    <property type="entry name" value="CASPASE_HIS"/>
    <property type="match status" value="1"/>
</dbReference>
<feature type="domain" description="DED" evidence="10">
    <location>
        <begin position="19"/>
        <end position="97"/>
    </location>
</feature>
<evidence type="ECO:0000259" key="10">
    <source>
        <dbReference type="PROSITE" id="PS50168"/>
    </source>
</evidence>
<name>A0ABP0ACE8_PIPNA</name>
<feature type="domain" description="DED" evidence="10">
    <location>
        <begin position="114"/>
        <end position="188"/>
    </location>
</feature>
<dbReference type="Gene3D" id="1.10.533.10">
    <property type="entry name" value="Death Domain, Fas"/>
    <property type="match status" value="2"/>
</dbReference>
<keyword evidence="5" id="KW-0378">Hydrolase</keyword>
<evidence type="ECO:0000313" key="14">
    <source>
        <dbReference type="Proteomes" id="UP001314169"/>
    </source>
</evidence>
<keyword evidence="3" id="KW-0053">Apoptosis</keyword>
<dbReference type="PRINTS" id="PR00376">
    <property type="entry name" value="IL1BCENZYME"/>
</dbReference>
<dbReference type="CDD" id="cd00032">
    <property type="entry name" value="CASc"/>
    <property type="match status" value="1"/>
</dbReference>
<dbReference type="SUPFAM" id="SSF52129">
    <property type="entry name" value="Caspase-like"/>
    <property type="match status" value="1"/>
</dbReference>
<keyword evidence="14" id="KW-1185">Reference proteome</keyword>
<sequence length="510" mass="58189">MSSGVRSRSPSLEDNDRKKFRTRLLNIDSNLGDSEVEKLKFLCQDFISYRKLEKACSASDIFEDLMTKDLLNEKDPFLLVELLYIMKQNSLLKHLNYTKEQVKALLPTQKKVSPYRNLLYELSEDIDSESLKKMIFLLKESLPKVETPTSLSFLAHLEKQAKIHVDDLTLLEDLCKNVLPHLVRKIEKYKREKEAEQKEKELLSASDINQIRQALPFLFPQHEGTCQDMPARSNVTLVSTAMLGLSGCSLTSETSTKDGTVYRMNRKHRGYCVVINNQNFTSLLKREGTNKDAECLKHVFQWLGFNVDIRNDVTKECLEEVLQKYQSHPDHANGDCFVFCVLTHGKFGAIYSSDDALIPIQEIMSHFTAQQCPGLVNKPKLFFIQACQGKEIQSSVLIEADAINPELILPSLEDSIPNEADFLLGLSTVPGYVSFRHRREGSWYIQSLYNHLKDLVPRGEDILSILTAVNNDVGRRGPKKQIPQPVFTLRKKVIFPVPQQELPERVSTDP</sequence>
<feature type="domain" description="Caspase family p10" evidence="11">
    <location>
        <begin position="416"/>
        <end position="454"/>
    </location>
</feature>
<gene>
    <name evidence="13" type="ORF">MPIPNATIZW_LOCUS16495</name>
</gene>
<keyword evidence="2" id="KW-0645">Protease</keyword>